<reference evidence="2 3" key="1">
    <citation type="submission" date="2017-07" db="EMBL/GenBank/DDBJ databases">
        <title>Genome sequence of the Sordaria macrospora wild type strain R19027.</title>
        <authorList>
            <person name="Nowrousian M."/>
            <person name="Teichert I."/>
            <person name="Kueck U."/>
        </authorList>
    </citation>
    <scope>NUCLEOTIDE SEQUENCE [LARGE SCALE GENOMIC DNA]</scope>
    <source>
        <strain evidence="2 3">R19027</strain>
        <tissue evidence="2">Mycelium</tissue>
    </source>
</reference>
<evidence type="ECO:0000313" key="3">
    <source>
        <dbReference type="Proteomes" id="UP000433876"/>
    </source>
</evidence>
<evidence type="ECO:0000313" key="2">
    <source>
        <dbReference type="EMBL" id="KAA8629991.1"/>
    </source>
</evidence>
<dbReference type="Gene3D" id="3.30.559.10">
    <property type="entry name" value="Chloramphenicol acetyltransferase-like domain"/>
    <property type="match status" value="1"/>
</dbReference>
<protein>
    <submittedName>
        <fullName evidence="2">Uncharacterized protein</fullName>
    </submittedName>
</protein>
<dbReference type="EMBL" id="NMPR01000118">
    <property type="protein sequence ID" value="KAA8629991.1"/>
    <property type="molecule type" value="Genomic_DNA"/>
</dbReference>
<accession>A0A8S8ZMT7</accession>
<comment type="caution">
    <text evidence="2">The sequence shown here is derived from an EMBL/GenBank/DDBJ whole genome shotgun (WGS) entry which is preliminary data.</text>
</comment>
<dbReference type="InterPro" id="IPR023213">
    <property type="entry name" value="CAT-like_dom_sf"/>
</dbReference>
<proteinExistence type="predicted"/>
<dbReference type="OMA" id="WRVQLHL"/>
<gene>
    <name evidence="2" type="ORF">SMACR_06383</name>
</gene>
<evidence type="ECO:0000256" key="1">
    <source>
        <dbReference type="SAM" id="MobiDB-lite"/>
    </source>
</evidence>
<feature type="region of interest" description="Disordered" evidence="1">
    <location>
        <begin position="265"/>
        <end position="291"/>
    </location>
</feature>
<dbReference type="Proteomes" id="UP000433876">
    <property type="component" value="Unassembled WGS sequence"/>
</dbReference>
<name>A0A8S8ZMT7_SORMA</name>
<dbReference type="VEuPathDB" id="FungiDB:SMAC_06383"/>
<dbReference type="AlphaFoldDB" id="A0A8S8ZMT7"/>
<sequence length="342" mass="38165">MDSNNDDTDDTINLAMTYLRRRYDPSNATDTLTIRTSWIRTVHRAAQVYLHQMTSSSTDEGLPTLSGAASNITEKDILYAYIWHLFARARVRGATNSTDPTDPTEVVKLFTTVGVHDVSFPPRFGPPRQTTLSSNQEYLGNFPSAFPVIVTAPLHQFFLQPAVTDKTAIPRLRRYALLASAIRSAIEEAVQKPEAAQTRLGLLRQVQHEGQQREEGQEVAPRQAMVVKKDGIQRCKGELFIVSLEDVKGLGYSGSHGRRMTTVETGSEMISSSSEEEEVGSEVHTGYTPSTPATGDYHAIVLPVREGGGKWRVQLHLHPLDRQWLRRWVDENPGEAEMVPRV</sequence>
<organism evidence="2 3">
    <name type="scientific">Sordaria macrospora</name>
    <dbReference type="NCBI Taxonomy" id="5147"/>
    <lineage>
        <taxon>Eukaryota</taxon>
        <taxon>Fungi</taxon>
        <taxon>Dikarya</taxon>
        <taxon>Ascomycota</taxon>
        <taxon>Pezizomycotina</taxon>
        <taxon>Sordariomycetes</taxon>
        <taxon>Sordariomycetidae</taxon>
        <taxon>Sordariales</taxon>
        <taxon>Sordariaceae</taxon>
        <taxon>Sordaria</taxon>
    </lineage>
</organism>